<dbReference type="HOGENOM" id="CLU_773514_0_0_4"/>
<organism evidence="1 2">
    <name type="scientific">Polaromonas naphthalenivorans (strain CJ2)</name>
    <dbReference type="NCBI Taxonomy" id="365044"/>
    <lineage>
        <taxon>Bacteria</taxon>
        <taxon>Pseudomonadati</taxon>
        <taxon>Pseudomonadota</taxon>
        <taxon>Betaproteobacteria</taxon>
        <taxon>Burkholderiales</taxon>
        <taxon>Comamonadaceae</taxon>
        <taxon>Polaromonas</taxon>
    </lineage>
</organism>
<dbReference type="Proteomes" id="UP000000644">
    <property type="component" value="Chromosome"/>
</dbReference>
<name>A1VKG5_POLNA</name>
<dbReference type="AlphaFoldDB" id="A1VKG5"/>
<evidence type="ECO:0000313" key="2">
    <source>
        <dbReference type="Proteomes" id="UP000000644"/>
    </source>
</evidence>
<dbReference type="STRING" id="365044.Pnap_0824"/>
<keyword evidence="2" id="KW-1185">Reference proteome</keyword>
<dbReference type="eggNOG" id="ENOG5033FPI">
    <property type="taxonomic scope" value="Bacteria"/>
</dbReference>
<sequence length="358" mass="39730">MSEIIDALKNKIKKIDNDCESDVLQKVAIFHKNVFIEGGRLRLPSFQDVGLVWLKSIKQKEIKIIIEIEEILSSFPFIEEADLSELSIIIDGIFSELRYVDRLVKFKEGVIRSVARYGCKLPEQRICSDITEATYRAGVINLLGATRKIIKLEIEVLISNRSVYMEFSSLMTDRVGILKKSGKKYENISASVQSGKIFINESEILIETGDLINRNMSNGGQETFEVIDPGFHEKFHSIPAGYQIEVRKLGLPEAKAAIQNITYNISGSNARVNHSSIDNSTNTIYSNSLAFEYLAKLRQAIEETTAPGEKVAAFEVVEAIETQFKSGAPSKPVVSALLAALPHAANIATVISMIQGML</sequence>
<dbReference type="RefSeq" id="WP_011800238.1">
    <property type="nucleotide sequence ID" value="NC_008781.1"/>
</dbReference>
<evidence type="ECO:0000313" key="1">
    <source>
        <dbReference type="EMBL" id="ABM36143.1"/>
    </source>
</evidence>
<accession>A1VKG5</accession>
<reference evidence="2" key="1">
    <citation type="journal article" date="2009" name="Environ. Microbiol.">
        <title>The genome of Polaromonas naphthalenivorans strain CJ2, isolated from coal tar-contaminated sediment, reveals physiological and metabolic versatility and evolution through extensive horizontal gene transfer.</title>
        <authorList>
            <person name="Yagi J.M."/>
            <person name="Sims D."/>
            <person name="Brettin T."/>
            <person name="Bruce D."/>
            <person name="Madsen E.L."/>
        </authorList>
    </citation>
    <scope>NUCLEOTIDE SEQUENCE [LARGE SCALE GENOMIC DNA]</scope>
    <source>
        <strain evidence="2">CJ2</strain>
    </source>
</reference>
<proteinExistence type="predicted"/>
<dbReference type="EMBL" id="CP000529">
    <property type="protein sequence ID" value="ABM36143.1"/>
    <property type="molecule type" value="Genomic_DNA"/>
</dbReference>
<protein>
    <submittedName>
        <fullName evidence="1">Uncharacterized protein</fullName>
    </submittedName>
</protein>
<dbReference type="KEGG" id="pna:Pnap_0824"/>
<gene>
    <name evidence="1" type="ordered locus">Pnap_0824</name>
</gene>